<keyword evidence="4 9" id="KW-0055">Arginine biosynthesis</keyword>
<dbReference type="SUPFAM" id="SSF69864">
    <property type="entry name" value="Argininosuccinate synthetase, C-terminal domain"/>
    <property type="match status" value="1"/>
</dbReference>
<keyword evidence="8 9" id="KW-0067">ATP-binding</keyword>
<dbReference type="PANTHER" id="PTHR11587">
    <property type="entry name" value="ARGININOSUCCINATE SYNTHASE"/>
    <property type="match status" value="1"/>
</dbReference>
<proteinExistence type="inferred from homology"/>
<evidence type="ECO:0000259" key="11">
    <source>
        <dbReference type="Pfam" id="PF20979"/>
    </source>
</evidence>
<feature type="binding site" evidence="9">
    <location>
        <position position="115"/>
    </location>
    <ligand>
        <name>ATP</name>
        <dbReference type="ChEBI" id="CHEBI:30616"/>
    </ligand>
</feature>
<keyword evidence="6 9" id="KW-0028">Amino-acid biosynthesis</keyword>
<evidence type="ECO:0000256" key="6">
    <source>
        <dbReference type="ARBA" id="ARBA00022605"/>
    </source>
</evidence>
<evidence type="ECO:0000256" key="4">
    <source>
        <dbReference type="ARBA" id="ARBA00022571"/>
    </source>
</evidence>
<comment type="caution">
    <text evidence="9">Lacks conserved residue(s) required for the propagation of feature annotation.</text>
</comment>
<evidence type="ECO:0000256" key="5">
    <source>
        <dbReference type="ARBA" id="ARBA00022598"/>
    </source>
</evidence>
<dbReference type="InterPro" id="IPR048268">
    <property type="entry name" value="Arginosuc_syn_C"/>
</dbReference>
<dbReference type="SUPFAM" id="SSF52402">
    <property type="entry name" value="Adenine nucleotide alpha hydrolases-like"/>
    <property type="match status" value="1"/>
</dbReference>
<dbReference type="Pfam" id="PF00764">
    <property type="entry name" value="Arginosuc_synth"/>
    <property type="match status" value="1"/>
</dbReference>
<evidence type="ECO:0000256" key="7">
    <source>
        <dbReference type="ARBA" id="ARBA00022741"/>
    </source>
</evidence>
<dbReference type="NCBIfam" id="NF001770">
    <property type="entry name" value="PRK00509.1"/>
    <property type="match status" value="1"/>
</dbReference>
<dbReference type="Proteomes" id="UP000319976">
    <property type="component" value="Chromosome"/>
</dbReference>
<feature type="binding site" evidence="9">
    <location>
        <position position="121"/>
    </location>
    <ligand>
        <name>L-citrulline</name>
        <dbReference type="ChEBI" id="CHEBI:57743"/>
    </ligand>
</feature>
<comment type="pathway">
    <text evidence="1 9">Amino-acid biosynthesis; L-arginine biosynthesis; L-arginine from L-ornithine and carbamoyl phosphate: step 2/3.</text>
</comment>
<feature type="domain" description="Arginosuccinate synthase C-terminal" evidence="11">
    <location>
        <begin position="177"/>
        <end position="395"/>
    </location>
</feature>
<accession>A0A517TCD8</accession>
<evidence type="ECO:0000313" key="12">
    <source>
        <dbReference type="EMBL" id="QDT66037.1"/>
    </source>
</evidence>
<comment type="similarity">
    <text evidence="9">Belongs to the argininosuccinate synthase family. Type 1 subfamily.</text>
</comment>
<evidence type="ECO:0000313" key="13">
    <source>
        <dbReference type="Proteomes" id="UP000319976"/>
    </source>
</evidence>
<dbReference type="InterPro" id="IPR024074">
    <property type="entry name" value="AS_cat/multimer_dom_body"/>
</dbReference>
<comment type="subcellular location">
    <subcellularLocation>
        <location evidence="9">Cytoplasm</location>
    </subcellularLocation>
</comment>
<dbReference type="KEGG" id="chya:V22_33010"/>
<evidence type="ECO:0000256" key="3">
    <source>
        <dbReference type="ARBA" id="ARBA00012286"/>
    </source>
</evidence>
<feature type="binding site" evidence="9">
    <location>
        <position position="121"/>
    </location>
    <ligand>
        <name>L-aspartate</name>
        <dbReference type="ChEBI" id="CHEBI:29991"/>
    </ligand>
</feature>
<feature type="binding site" evidence="9">
    <location>
        <begin position="7"/>
        <end position="15"/>
    </location>
    <ligand>
        <name>ATP</name>
        <dbReference type="ChEBI" id="CHEBI:30616"/>
    </ligand>
</feature>
<evidence type="ECO:0000256" key="9">
    <source>
        <dbReference type="HAMAP-Rule" id="MF_00005"/>
    </source>
</evidence>
<dbReference type="PROSITE" id="PS00565">
    <property type="entry name" value="ARGININOSUCCIN_SYN_2"/>
    <property type="match status" value="1"/>
</dbReference>
<evidence type="ECO:0000256" key="8">
    <source>
        <dbReference type="ARBA" id="ARBA00022840"/>
    </source>
</evidence>
<dbReference type="PANTHER" id="PTHR11587:SF2">
    <property type="entry name" value="ARGININOSUCCINATE SYNTHASE"/>
    <property type="match status" value="1"/>
</dbReference>
<organism evidence="12 13">
    <name type="scientific">Calycomorphotria hydatis</name>
    <dbReference type="NCBI Taxonomy" id="2528027"/>
    <lineage>
        <taxon>Bacteria</taxon>
        <taxon>Pseudomonadati</taxon>
        <taxon>Planctomycetota</taxon>
        <taxon>Planctomycetia</taxon>
        <taxon>Planctomycetales</taxon>
        <taxon>Planctomycetaceae</taxon>
        <taxon>Calycomorphotria</taxon>
    </lineage>
</organism>
<dbReference type="GO" id="GO:0005737">
    <property type="term" value="C:cytoplasm"/>
    <property type="evidence" value="ECO:0007669"/>
    <property type="project" value="UniProtKB-SubCell"/>
</dbReference>
<dbReference type="Gene3D" id="3.90.1260.10">
    <property type="entry name" value="Argininosuccinate synthetase, chain A, domain 2"/>
    <property type="match status" value="1"/>
</dbReference>
<dbReference type="InterPro" id="IPR014729">
    <property type="entry name" value="Rossmann-like_a/b/a_fold"/>
</dbReference>
<dbReference type="OrthoDB" id="9801641at2"/>
<keyword evidence="5 9" id="KW-0436">Ligase</keyword>
<feature type="binding site" evidence="9">
    <location>
        <position position="178"/>
    </location>
    <ligand>
        <name>L-citrulline</name>
        <dbReference type="ChEBI" id="CHEBI:57743"/>
    </ligand>
</feature>
<evidence type="ECO:0000256" key="1">
    <source>
        <dbReference type="ARBA" id="ARBA00004967"/>
    </source>
</evidence>
<dbReference type="EC" id="6.3.4.5" evidence="3 9"/>
<dbReference type="InterPro" id="IPR023434">
    <property type="entry name" value="Arginosuc_synth_type_1_subfam"/>
</dbReference>
<feature type="binding site" evidence="9">
    <location>
        <position position="90"/>
    </location>
    <ligand>
        <name>L-citrulline</name>
        <dbReference type="ChEBI" id="CHEBI:57743"/>
    </ligand>
</feature>
<name>A0A517TCD8_9PLAN</name>
<keyword evidence="9" id="KW-0963">Cytoplasm</keyword>
<dbReference type="AlphaFoldDB" id="A0A517TCD8"/>
<feature type="binding site" evidence="9">
    <location>
        <position position="122"/>
    </location>
    <ligand>
        <name>L-aspartate</name>
        <dbReference type="ChEBI" id="CHEBI:29991"/>
    </ligand>
</feature>
<dbReference type="HAMAP" id="MF_00005">
    <property type="entry name" value="Arg_succ_synth_type1"/>
    <property type="match status" value="1"/>
</dbReference>
<dbReference type="GO" id="GO:0005524">
    <property type="term" value="F:ATP binding"/>
    <property type="evidence" value="ECO:0007669"/>
    <property type="project" value="UniProtKB-UniRule"/>
</dbReference>
<dbReference type="RefSeq" id="WP_145264815.1">
    <property type="nucleotide sequence ID" value="NZ_CP036316.1"/>
</dbReference>
<gene>
    <name evidence="9 12" type="primary">argG</name>
    <name evidence="12" type="ORF">V22_33010</name>
</gene>
<feature type="binding site" evidence="9">
    <location>
        <position position="125"/>
    </location>
    <ligand>
        <name>L-citrulline</name>
        <dbReference type="ChEBI" id="CHEBI:57743"/>
    </ligand>
</feature>
<feature type="binding site" evidence="9">
    <location>
        <position position="264"/>
    </location>
    <ligand>
        <name>L-citrulline</name>
        <dbReference type="ChEBI" id="CHEBI:57743"/>
    </ligand>
</feature>
<reference evidence="12 13" key="1">
    <citation type="submission" date="2019-02" db="EMBL/GenBank/DDBJ databases">
        <title>Deep-cultivation of Planctomycetes and their phenomic and genomic characterization uncovers novel biology.</title>
        <authorList>
            <person name="Wiegand S."/>
            <person name="Jogler M."/>
            <person name="Boedeker C."/>
            <person name="Pinto D."/>
            <person name="Vollmers J."/>
            <person name="Rivas-Marin E."/>
            <person name="Kohn T."/>
            <person name="Peeters S.H."/>
            <person name="Heuer A."/>
            <person name="Rast P."/>
            <person name="Oberbeckmann S."/>
            <person name="Bunk B."/>
            <person name="Jeske O."/>
            <person name="Meyerdierks A."/>
            <person name="Storesund J.E."/>
            <person name="Kallscheuer N."/>
            <person name="Luecker S."/>
            <person name="Lage O.M."/>
            <person name="Pohl T."/>
            <person name="Merkel B.J."/>
            <person name="Hornburger P."/>
            <person name="Mueller R.-W."/>
            <person name="Bruemmer F."/>
            <person name="Labrenz M."/>
            <person name="Spormann A.M."/>
            <person name="Op den Camp H."/>
            <person name="Overmann J."/>
            <person name="Amann R."/>
            <person name="Jetten M.S.M."/>
            <person name="Mascher T."/>
            <person name="Medema M.H."/>
            <person name="Devos D.P."/>
            <person name="Kaster A.-K."/>
            <person name="Ovreas L."/>
            <person name="Rohde M."/>
            <person name="Galperin M.Y."/>
            <person name="Jogler C."/>
        </authorList>
    </citation>
    <scope>NUCLEOTIDE SEQUENCE [LARGE SCALE GENOMIC DNA]</scope>
    <source>
        <strain evidence="12 13">V22</strain>
    </source>
</reference>
<dbReference type="InterPro" id="IPR018223">
    <property type="entry name" value="Arginosuc_synth_CS"/>
</dbReference>
<sequence length="404" mass="44653">MPSCVLAYSGGLDTSVILGWLQDEGYDVHCVYVDVGQPCEDREAILKKAHDCGAASARIVDVQEELCRDFAFPVMQWQAKYEGLYLLGTSIARPLISKVCLQVAREVGAVAYAHGATGKGNDQCRFQLAAEALDPDVKIIAPWRIEKFRELFPGRVEMIAYCEEKNIPVKASVSKPYSSDENCLHISYEAGDLEELTVDGYSVVDFGMTVSPQEAPDQPEEITIGFESGVPVSVDGEKLSAFKIVETLNDRAGRNGIGRIDIIENRFVGMKSRGVYEAPGMTLLYATHQLLEQLTLDRDLAHLRDRMAPEVAEMVYYGLWYNAKFDALTAFINEAQKPVTGEVTVNMYKGNVLVSSRTSPNSLYDAEIASMEKGGSYDQTDAEGFLRIVGLPSRVQGRVNPREY</sequence>
<dbReference type="GO" id="GO:0004055">
    <property type="term" value="F:argininosuccinate synthase activity"/>
    <property type="evidence" value="ECO:0007669"/>
    <property type="project" value="UniProtKB-UniRule"/>
</dbReference>
<dbReference type="CDD" id="cd01999">
    <property type="entry name" value="ASS"/>
    <property type="match status" value="1"/>
</dbReference>
<dbReference type="GO" id="GO:0000053">
    <property type="term" value="P:argininosuccinate metabolic process"/>
    <property type="evidence" value="ECO:0007669"/>
    <property type="project" value="TreeGrafter"/>
</dbReference>
<dbReference type="FunFam" id="3.40.50.620:FF:000019">
    <property type="entry name" value="Argininosuccinate synthase"/>
    <property type="match status" value="1"/>
</dbReference>
<keyword evidence="7 9" id="KW-0547">Nucleotide-binding</keyword>
<feature type="binding site" evidence="9">
    <location>
        <position position="85"/>
    </location>
    <ligand>
        <name>L-citrulline</name>
        <dbReference type="ChEBI" id="CHEBI:57743"/>
    </ligand>
</feature>
<dbReference type="EMBL" id="CP036316">
    <property type="protein sequence ID" value="QDT66037.1"/>
    <property type="molecule type" value="Genomic_DNA"/>
</dbReference>
<dbReference type="InterPro" id="IPR048267">
    <property type="entry name" value="Arginosuc_syn_N"/>
</dbReference>
<dbReference type="GO" id="GO:0006526">
    <property type="term" value="P:L-arginine biosynthetic process"/>
    <property type="evidence" value="ECO:0007669"/>
    <property type="project" value="UniProtKB-UniRule"/>
</dbReference>
<feature type="binding site" evidence="9">
    <location>
        <position position="117"/>
    </location>
    <ligand>
        <name>L-aspartate</name>
        <dbReference type="ChEBI" id="CHEBI:29991"/>
    </ligand>
</feature>
<protein>
    <recommendedName>
        <fullName evidence="3 9">Argininosuccinate synthase</fullName>
        <ecNumber evidence="3 9">6.3.4.5</ecNumber>
    </recommendedName>
    <alternativeName>
        <fullName evidence="9">Citrulline--aspartate ligase</fullName>
    </alternativeName>
</protein>
<comment type="catalytic activity">
    <reaction evidence="9">
        <text>L-citrulline + L-aspartate + ATP = 2-(N(omega)-L-arginino)succinate + AMP + diphosphate + H(+)</text>
        <dbReference type="Rhea" id="RHEA:10932"/>
        <dbReference type="ChEBI" id="CHEBI:15378"/>
        <dbReference type="ChEBI" id="CHEBI:29991"/>
        <dbReference type="ChEBI" id="CHEBI:30616"/>
        <dbReference type="ChEBI" id="CHEBI:33019"/>
        <dbReference type="ChEBI" id="CHEBI:57472"/>
        <dbReference type="ChEBI" id="CHEBI:57743"/>
        <dbReference type="ChEBI" id="CHEBI:456215"/>
        <dbReference type="EC" id="6.3.4.5"/>
    </reaction>
</comment>
<comment type="subunit">
    <text evidence="2 9">Homotetramer.</text>
</comment>
<feature type="domain" description="Arginosuccinate synthase-like N-terminal" evidence="10">
    <location>
        <begin position="4"/>
        <end position="168"/>
    </location>
</feature>
<evidence type="ECO:0000259" key="10">
    <source>
        <dbReference type="Pfam" id="PF00764"/>
    </source>
</evidence>
<dbReference type="InterPro" id="IPR001518">
    <property type="entry name" value="Arginosuc_synth"/>
</dbReference>
<dbReference type="PROSITE" id="PS00564">
    <property type="entry name" value="ARGININOSUCCIN_SYN_1"/>
    <property type="match status" value="1"/>
</dbReference>
<dbReference type="Gene3D" id="3.40.50.620">
    <property type="entry name" value="HUPs"/>
    <property type="match status" value="1"/>
</dbReference>
<feature type="binding site" evidence="9">
    <location>
        <position position="187"/>
    </location>
    <ligand>
        <name>L-citrulline</name>
        <dbReference type="ChEBI" id="CHEBI:57743"/>
    </ligand>
</feature>
<evidence type="ECO:0000256" key="2">
    <source>
        <dbReference type="ARBA" id="ARBA00011881"/>
    </source>
</evidence>
<dbReference type="Pfam" id="PF20979">
    <property type="entry name" value="Arginosuc_syn_C"/>
    <property type="match status" value="1"/>
</dbReference>
<dbReference type="FunFam" id="3.90.1260.10:FF:000007">
    <property type="entry name" value="Argininosuccinate synthase"/>
    <property type="match status" value="1"/>
</dbReference>
<keyword evidence="13" id="KW-1185">Reference proteome</keyword>
<feature type="binding site" evidence="9">
    <location>
        <position position="276"/>
    </location>
    <ligand>
        <name>L-citrulline</name>
        <dbReference type="ChEBI" id="CHEBI:57743"/>
    </ligand>
</feature>
<dbReference type="NCBIfam" id="TIGR00032">
    <property type="entry name" value="argG"/>
    <property type="match status" value="1"/>
</dbReference>
<dbReference type="UniPathway" id="UPA00068">
    <property type="reaction ID" value="UER00113"/>
</dbReference>
<dbReference type="GO" id="GO:0000050">
    <property type="term" value="P:urea cycle"/>
    <property type="evidence" value="ECO:0007669"/>
    <property type="project" value="TreeGrafter"/>
</dbReference>